<sequence>MKDYYVITDFESTGLKVGKNDVPIEIGMILVDEEYNVLEILYSYINPFNENDPSGTTEIKSAWTEYEQKALRVHKIPFKTIVEQGKSPREIISMIDELLSTVRDSDTRNNIRIIIMSDNGRFEYSCMEKLYELAGKEENFPFHYAAWDVNILINSVQKVPKGKGSHKALQDAFRTHKAVLRALERNTFRKWEK</sequence>
<accession>A0A0F8YXC4</accession>
<dbReference type="SUPFAM" id="SSF53098">
    <property type="entry name" value="Ribonuclease H-like"/>
    <property type="match status" value="1"/>
</dbReference>
<dbReference type="AlphaFoldDB" id="A0A0F8YXC4"/>
<comment type="caution">
    <text evidence="2">The sequence shown here is derived from an EMBL/GenBank/DDBJ whole genome shotgun (WGS) entry which is preliminary data.</text>
</comment>
<proteinExistence type="predicted"/>
<dbReference type="InterPro" id="IPR012337">
    <property type="entry name" value="RNaseH-like_sf"/>
</dbReference>
<name>A0A0F8YXC4_9ZZZZ</name>
<gene>
    <name evidence="2" type="ORF">LCGC14_2767030</name>
</gene>
<protein>
    <recommendedName>
        <fullName evidence="1">Exonuclease domain-containing protein</fullName>
    </recommendedName>
</protein>
<feature type="domain" description="Exonuclease" evidence="1">
    <location>
        <begin position="6"/>
        <end position="72"/>
    </location>
</feature>
<evidence type="ECO:0000313" key="2">
    <source>
        <dbReference type="EMBL" id="KKK86058.1"/>
    </source>
</evidence>
<organism evidence="2">
    <name type="scientific">marine sediment metagenome</name>
    <dbReference type="NCBI Taxonomy" id="412755"/>
    <lineage>
        <taxon>unclassified sequences</taxon>
        <taxon>metagenomes</taxon>
        <taxon>ecological metagenomes</taxon>
    </lineage>
</organism>
<dbReference type="InterPro" id="IPR036397">
    <property type="entry name" value="RNaseH_sf"/>
</dbReference>
<dbReference type="EMBL" id="LAZR01051021">
    <property type="protein sequence ID" value="KKK86058.1"/>
    <property type="molecule type" value="Genomic_DNA"/>
</dbReference>
<evidence type="ECO:0000259" key="1">
    <source>
        <dbReference type="Pfam" id="PF00929"/>
    </source>
</evidence>
<dbReference type="Gene3D" id="3.30.420.10">
    <property type="entry name" value="Ribonuclease H-like superfamily/Ribonuclease H"/>
    <property type="match status" value="1"/>
</dbReference>
<dbReference type="GO" id="GO:0003676">
    <property type="term" value="F:nucleic acid binding"/>
    <property type="evidence" value="ECO:0007669"/>
    <property type="project" value="InterPro"/>
</dbReference>
<dbReference type="InterPro" id="IPR013520">
    <property type="entry name" value="Ribonucl_H"/>
</dbReference>
<reference evidence="2" key="1">
    <citation type="journal article" date="2015" name="Nature">
        <title>Complex archaea that bridge the gap between prokaryotes and eukaryotes.</title>
        <authorList>
            <person name="Spang A."/>
            <person name="Saw J.H."/>
            <person name="Jorgensen S.L."/>
            <person name="Zaremba-Niedzwiedzka K."/>
            <person name="Martijn J."/>
            <person name="Lind A.E."/>
            <person name="van Eijk R."/>
            <person name="Schleper C."/>
            <person name="Guy L."/>
            <person name="Ettema T.J."/>
        </authorList>
    </citation>
    <scope>NUCLEOTIDE SEQUENCE</scope>
</reference>
<dbReference type="Pfam" id="PF00929">
    <property type="entry name" value="RNase_T"/>
    <property type="match status" value="1"/>
</dbReference>